<evidence type="ECO:0000256" key="1">
    <source>
        <dbReference type="SAM" id="MobiDB-lite"/>
    </source>
</evidence>
<dbReference type="Proteomes" id="UP000004358">
    <property type="component" value="Unassembled WGS sequence"/>
</dbReference>
<comment type="caution">
    <text evidence="2">The sequence shown here is derived from an EMBL/GenBank/DDBJ whole genome shotgun (WGS) entry which is preliminary data.</text>
</comment>
<sequence>MATIPTLLYCRIHQTAAVLTRLGSRRRSPQNRSETKCRPANA</sequence>
<feature type="region of interest" description="Disordered" evidence="1">
    <location>
        <begin position="21"/>
        <end position="42"/>
    </location>
</feature>
<dbReference type="HOGENOM" id="CLU_3247969_0_0_0"/>
<evidence type="ECO:0000313" key="3">
    <source>
        <dbReference type="Proteomes" id="UP000004358"/>
    </source>
</evidence>
<protein>
    <submittedName>
        <fullName evidence="2">Uncharacterized protein</fullName>
    </submittedName>
</protein>
<reference evidence="2 3" key="1">
    <citation type="submission" date="2006-02" db="EMBL/GenBank/DDBJ databases">
        <authorList>
            <person name="Amann R."/>
            <person name="Ferriera S."/>
            <person name="Johnson J."/>
            <person name="Kravitz S."/>
            <person name="Halpern A."/>
            <person name="Remington K."/>
            <person name="Beeson K."/>
            <person name="Tran B."/>
            <person name="Rogers Y.-H."/>
            <person name="Friedman R."/>
            <person name="Venter J.C."/>
        </authorList>
    </citation>
    <scope>NUCLEOTIDE SEQUENCE [LARGE SCALE GENOMIC DNA]</scope>
    <source>
        <strain evidence="2 3">DSM 3645</strain>
    </source>
</reference>
<dbReference type="EMBL" id="AANZ01000014">
    <property type="protein sequence ID" value="EAQ79304.1"/>
    <property type="molecule type" value="Genomic_DNA"/>
</dbReference>
<evidence type="ECO:0000313" key="2">
    <source>
        <dbReference type="EMBL" id="EAQ79304.1"/>
    </source>
</evidence>
<accession>A3ZVF8</accession>
<proteinExistence type="predicted"/>
<name>A3ZVF8_9BACT</name>
<organism evidence="2 3">
    <name type="scientific">Blastopirellula marina DSM 3645</name>
    <dbReference type="NCBI Taxonomy" id="314230"/>
    <lineage>
        <taxon>Bacteria</taxon>
        <taxon>Pseudomonadati</taxon>
        <taxon>Planctomycetota</taxon>
        <taxon>Planctomycetia</taxon>
        <taxon>Pirellulales</taxon>
        <taxon>Pirellulaceae</taxon>
        <taxon>Blastopirellula</taxon>
    </lineage>
</organism>
<feature type="compositionally biased region" description="Basic and acidic residues" evidence="1">
    <location>
        <begin position="33"/>
        <end position="42"/>
    </location>
</feature>
<gene>
    <name evidence="2" type="ORF">DSM3645_02473</name>
</gene>
<dbReference type="AlphaFoldDB" id="A3ZVF8"/>